<dbReference type="AlphaFoldDB" id="A0A1W4WLU3"/>
<protein>
    <submittedName>
        <fullName evidence="3">Uncharacterized protein LOC108734109</fullName>
    </submittedName>
</protein>
<dbReference type="Proteomes" id="UP000192223">
    <property type="component" value="Unplaced"/>
</dbReference>
<dbReference type="InParanoid" id="A0A1W4WLU3"/>
<evidence type="ECO:0000313" key="2">
    <source>
        <dbReference type="Proteomes" id="UP000192223"/>
    </source>
</evidence>
<keyword evidence="2" id="KW-1185">Reference proteome</keyword>
<dbReference type="GeneID" id="108734109"/>
<dbReference type="KEGG" id="apln:108734109"/>
<dbReference type="RefSeq" id="XP_018321013.1">
    <property type="nucleotide sequence ID" value="XM_018465511.1"/>
</dbReference>
<feature type="region of interest" description="Disordered" evidence="1">
    <location>
        <begin position="138"/>
        <end position="161"/>
    </location>
</feature>
<name>A0A1W4WLU3_AGRPL</name>
<proteinExistence type="predicted"/>
<evidence type="ECO:0000256" key="1">
    <source>
        <dbReference type="SAM" id="MobiDB-lite"/>
    </source>
</evidence>
<gene>
    <name evidence="3" type="primary">LOC108734109</name>
</gene>
<accession>A0A1W4WLU3</accession>
<organism evidence="2 3">
    <name type="scientific">Agrilus planipennis</name>
    <name type="common">Emerald ash borer</name>
    <name type="synonym">Agrilus marcopoli</name>
    <dbReference type="NCBI Taxonomy" id="224129"/>
    <lineage>
        <taxon>Eukaryota</taxon>
        <taxon>Metazoa</taxon>
        <taxon>Ecdysozoa</taxon>
        <taxon>Arthropoda</taxon>
        <taxon>Hexapoda</taxon>
        <taxon>Insecta</taxon>
        <taxon>Pterygota</taxon>
        <taxon>Neoptera</taxon>
        <taxon>Endopterygota</taxon>
        <taxon>Coleoptera</taxon>
        <taxon>Polyphaga</taxon>
        <taxon>Elateriformia</taxon>
        <taxon>Buprestoidea</taxon>
        <taxon>Buprestidae</taxon>
        <taxon>Agrilinae</taxon>
        <taxon>Agrilus</taxon>
    </lineage>
</organism>
<evidence type="ECO:0000313" key="3">
    <source>
        <dbReference type="RefSeq" id="XP_018321013.1"/>
    </source>
</evidence>
<sequence length="211" mass="23573">MGNCMGSCLPTSRRLFSSDDKTDFADLINNPNEDTTNKRCFLIRHFLKTKKKHRPKEAVLNLVEDIFPSSKSTNYSKLNKIPHSSDRQNIPLQCLDARALLTNTANSTPASSLDLEWEHEALPLEVVQEPCNSSWAVVPSERNNSQSTAFDDNNTDWSRVPSADSLEWDSVQNSLQATPLPEIDADTQALLNEIERLTEQALKETGQSLGS</sequence>
<dbReference type="OrthoDB" id="6423726at2759"/>
<reference evidence="3" key="1">
    <citation type="submission" date="2025-08" db="UniProtKB">
        <authorList>
            <consortium name="RefSeq"/>
        </authorList>
    </citation>
    <scope>IDENTIFICATION</scope>
    <source>
        <tissue evidence="3">Entire body</tissue>
    </source>
</reference>
<feature type="compositionally biased region" description="Polar residues" evidence="1">
    <location>
        <begin position="138"/>
        <end position="157"/>
    </location>
</feature>